<accession>A0A9W7YAP0</accession>
<dbReference type="AlphaFoldDB" id="A0A9W7YAP0"/>
<comment type="caution">
    <text evidence="2">The sequence shown here is derived from an EMBL/GenBank/DDBJ whole genome shotgun (WGS) entry which is preliminary data.</text>
</comment>
<feature type="coiled-coil region" evidence="1">
    <location>
        <begin position="9"/>
        <end position="47"/>
    </location>
</feature>
<organism evidence="2 3">
    <name type="scientific">Coemansia biformis</name>
    <dbReference type="NCBI Taxonomy" id="1286918"/>
    <lineage>
        <taxon>Eukaryota</taxon>
        <taxon>Fungi</taxon>
        <taxon>Fungi incertae sedis</taxon>
        <taxon>Zoopagomycota</taxon>
        <taxon>Kickxellomycotina</taxon>
        <taxon>Kickxellomycetes</taxon>
        <taxon>Kickxellales</taxon>
        <taxon>Kickxellaceae</taxon>
        <taxon>Coemansia</taxon>
    </lineage>
</organism>
<protein>
    <submittedName>
        <fullName evidence="2">Uncharacterized protein</fullName>
    </submittedName>
</protein>
<evidence type="ECO:0000313" key="2">
    <source>
        <dbReference type="EMBL" id="KAJ1734428.1"/>
    </source>
</evidence>
<keyword evidence="3" id="KW-1185">Reference proteome</keyword>
<sequence length="76" mass="8528">MLELRIRLMEDAQQKVDSIKEKTQSKIDELRAELAASESQRGILQQKFGLIKAVLDDPNGGDDSSTLNFIRLVAQL</sequence>
<reference evidence="2" key="1">
    <citation type="submission" date="2022-07" db="EMBL/GenBank/DDBJ databases">
        <title>Phylogenomic reconstructions and comparative analyses of Kickxellomycotina fungi.</title>
        <authorList>
            <person name="Reynolds N.K."/>
            <person name="Stajich J.E."/>
            <person name="Barry K."/>
            <person name="Grigoriev I.V."/>
            <person name="Crous P."/>
            <person name="Smith M.E."/>
        </authorList>
    </citation>
    <scope>NUCLEOTIDE SEQUENCE</scope>
    <source>
        <strain evidence="2">BCRC 34381</strain>
    </source>
</reference>
<gene>
    <name evidence="2" type="ORF">LPJ61_001077</name>
</gene>
<dbReference type="EMBL" id="JANBOI010000075">
    <property type="protein sequence ID" value="KAJ1734428.1"/>
    <property type="molecule type" value="Genomic_DNA"/>
</dbReference>
<evidence type="ECO:0000313" key="3">
    <source>
        <dbReference type="Proteomes" id="UP001143981"/>
    </source>
</evidence>
<name>A0A9W7YAP0_9FUNG</name>
<keyword evidence="1" id="KW-0175">Coiled coil</keyword>
<evidence type="ECO:0000256" key="1">
    <source>
        <dbReference type="SAM" id="Coils"/>
    </source>
</evidence>
<dbReference type="Proteomes" id="UP001143981">
    <property type="component" value="Unassembled WGS sequence"/>
</dbReference>
<proteinExistence type="predicted"/>